<evidence type="ECO:0000313" key="2">
    <source>
        <dbReference type="Proteomes" id="UP000317243"/>
    </source>
</evidence>
<accession>A0A5C5W8E1</accession>
<comment type="caution">
    <text evidence="1">The sequence shown here is derived from an EMBL/GenBank/DDBJ whole genome shotgun (WGS) entry which is preliminary data.</text>
</comment>
<evidence type="ECO:0000313" key="1">
    <source>
        <dbReference type="EMBL" id="TWT47158.1"/>
    </source>
</evidence>
<organism evidence="1 2">
    <name type="scientific">Thalassoglobus neptunius</name>
    <dbReference type="NCBI Taxonomy" id="1938619"/>
    <lineage>
        <taxon>Bacteria</taxon>
        <taxon>Pseudomonadati</taxon>
        <taxon>Planctomycetota</taxon>
        <taxon>Planctomycetia</taxon>
        <taxon>Planctomycetales</taxon>
        <taxon>Planctomycetaceae</taxon>
        <taxon>Thalassoglobus</taxon>
    </lineage>
</organism>
<dbReference type="Proteomes" id="UP000317243">
    <property type="component" value="Unassembled WGS sequence"/>
</dbReference>
<reference evidence="1 2" key="1">
    <citation type="submission" date="2019-02" db="EMBL/GenBank/DDBJ databases">
        <title>Deep-cultivation of Planctomycetes and their phenomic and genomic characterization uncovers novel biology.</title>
        <authorList>
            <person name="Wiegand S."/>
            <person name="Jogler M."/>
            <person name="Boedeker C."/>
            <person name="Pinto D."/>
            <person name="Vollmers J."/>
            <person name="Rivas-Marin E."/>
            <person name="Kohn T."/>
            <person name="Peeters S.H."/>
            <person name="Heuer A."/>
            <person name="Rast P."/>
            <person name="Oberbeckmann S."/>
            <person name="Bunk B."/>
            <person name="Jeske O."/>
            <person name="Meyerdierks A."/>
            <person name="Storesund J.E."/>
            <person name="Kallscheuer N."/>
            <person name="Luecker S."/>
            <person name="Lage O.M."/>
            <person name="Pohl T."/>
            <person name="Merkel B.J."/>
            <person name="Hornburger P."/>
            <person name="Mueller R.-W."/>
            <person name="Bruemmer F."/>
            <person name="Labrenz M."/>
            <person name="Spormann A.M."/>
            <person name="Op Den Camp H."/>
            <person name="Overmann J."/>
            <person name="Amann R."/>
            <person name="Jetten M.S.M."/>
            <person name="Mascher T."/>
            <person name="Medema M.H."/>
            <person name="Devos D.P."/>
            <person name="Kaster A.-K."/>
            <person name="Ovreas L."/>
            <person name="Rohde M."/>
            <person name="Galperin M.Y."/>
            <person name="Jogler C."/>
        </authorList>
    </citation>
    <scope>NUCLEOTIDE SEQUENCE [LARGE SCALE GENOMIC DNA]</scope>
    <source>
        <strain evidence="1 2">KOR42</strain>
    </source>
</reference>
<keyword evidence="2" id="KW-1185">Reference proteome</keyword>
<gene>
    <name evidence="1" type="ORF">KOR42_41560</name>
</gene>
<protein>
    <submittedName>
        <fullName evidence="1">Uncharacterized protein</fullName>
    </submittedName>
</protein>
<dbReference type="AlphaFoldDB" id="A0A5C5W8E1"/>
<proteinExistence type="predicted"/>
<dbReference type="EMBL" id="SIHI01000023">
    <property type="protein sequence ID" value="TWT47158.1"/>
    <property type="molecule type" value="Genomic_DNA"/>
</dbReference>
<name>A0A5C5W8E1_9PLAN</name>
<dbReference type="RefSeq" id="WP_146511544.1">
    <property type="nucleotide sequence ID" value="NZ_SIHI01000023.1"/>
</dbReference>
<sequence length="77" mass="8994">MLINANQEFYETDSFELIRFAKAYRDLGDAVTEQLDDLFDNRFDEVNPNAIALIREHLGGKNEEIDAVLEDYEEHRS</sequence>